<reference evidence="2" key="1">
    <citation type="submission" date="2022-06" db="EMBL/GenBank/DDBJ databases">
        <title>Aeoliella straminimaris, a novel planctomycete from sediments.</title>
        <authorList>
            <person name="Vitorino I.R."/>
            <person name="Lage O.M."/>
        </authorList>
    </citation>
    <scope>NUCLEOTIDE SEQUENCE</scope>
    <source>
        <strain evidence="2">ICT_H6.2</strain>
    </source>
</reference>
<feature type="signal peptide" evidence="1">
    <location>
        <begin position="1"/>
        <end position="28"/>
    </location>
</feature>
<gene>
    <name evidence="2" type="ORF">NG895_29065</name>
</gene>
<sequence>MSRLLSATPLSRGVAVLLFTLWAHQAQALITYVDATEGPSGNTTLLDGTEWNAQQANSIGALDNEWQLRGFANNGTVYGASVVSGWSTGDPTENAHMLRTTITGLTPGTPYDIYGYFWSGSDWRLEGTIDPANINDNGTPGNILDDFLPEDPAYTFTRLAGIPNTTQAFPSDANRFNDEVMVVDDTRLMYQAPFGMTTADNNGEIHVYIDDWENDANQRTWYDGVGYEEVGVPTLTIDRATGEMVYTSLTPRDILGYSIKSPAGTLTQDGWTTITDAYDATATGDNVGLVDADDSWSVLSEASSTTDLSEAELNLSGTRDGGTLPADVAISFGTAWELYFVEDVTMDLLLNDGQGTVEPVKVEFVGNGGLAFAEGDLNFDGSVGPEDYSIFLASLFSPISGSMAEAYASGDFNQDIAVDFDDLQAFREVYDIANGAGAFQAMVTGVAVPEPTSGFVFISAILGCLALRCRRIPLALLAICLTVASSSALAKITYVDAVPNDVDGAVNMGVNTTRYDGSAWSATAANAADGLYRFRESGSWGNNGIYETNAAGPEDSPILITTVEGLNPDEQYFTYGFFWSNPSQNWRLKITHDPSYIDDNGTPGDLLDDFIVNEPIASFSAAGSPTSTQGPQIDASAFEGTVVVGSNPAMYAAELGLHSPNANGELIFYVDDLENQSSGPTRTWFDGVGYEELIDLTLEVNSVTGNARILNDSGSSVDLSYYKITSSNLELNPAGWSTLDMQNLGAVDGDDPGTDAGDSELEGWDMAGGSGSGLLAEVNFLGSTPLGSQSLYTLGQAFMPGVTSGVTFEYESNQGLITGNVVFVDEVDLPGDYDNNGTVEMDDYLTWKADFGQTGLDLDSDGSGDGVVDIADYVVWRNNLGASLPPGAVAAASVPEPATWLAAVMCLAAVCLKRVRLQRVPALLSLATLLGAGLFTADRAAADYTLDRQYLMGDDSLEGGSPGTVVGTMNTGALAAGNSADTFGPVSGSFLDVTVGGTPEYVDVDTIGGGRPLTSVANSHGIVFDGTGDYLDGVPLNRPDELALILATSTNPTTYPINYDGIMGRGMQMWVYPDQAGIDAGGFQSIVSDSIYAGGPAIDENGNWSQMNSRHFANITTGPEAMVPVVGDTWYHVMQHIYLDGTPGAPKVIAGGAPYEFTSVMYVDGIAVSANNDTQTFTREYQDGPPLVVVNNSQPDYDHRLVIGGSELPNSDTDGPTLYGNFFDGVIDDLEMYVYGNNEMGTPGDRTDGEDWGTFDLFSDNAWIANEIATNPSLAGTLENGDLDLDGDIDADDISAFIDGWLSRKVFEGAHRTATVGDWETWTWGDMDHDGEVYLTDLYLMHEALQGTAFGGFNVGWLDGAPIQVPEPATCVLLSVGILAIGGARMRRKNR</sequence>
<dbReference type="EMBL" id="JAMXLR010000095">
    <property type="protein sequence ID" value="MCO6047972.1"/>
    <property type="molecule type" value="Genomic_DNA"/>
</dbReference>
<dbReference type="GO" id="GO:0000272">
    <property type="term" value="P:polysaccharide catabolic process"/>
    <property type="evidence" value="ECO:0007669"/>
    <property type="project" value="InterPro"/>
</dbReference>
<feature type="chain" id="PRO_5040964370" description="PEP-CTERM protein-sorting domain-containing protein" evidence="1">
    <location>
        <begin position="29"/>
        <end position="1391"/>
    </location>
</feature>
<evidence type="ECO:0008006" key="4">
    <source>
        <dbReference type="Google" id="ProtNLM"/>
    </source>
</evidence>
<accession>A0A9X2FF23</accession>
<dbReference type="PROSITE" id="PS00018">
    <property type="entry name" value="EF_HAND_1"/>
    <property type="match status" value="2"/>
</dbReference>
<dbReference type="RefSeq" id="WP_252856087.1">
    <property type="nucleotide sequence ID" value="NZ_JAMXLR010000095.1"/>
</dbReference>
<protein>
    <recommendedName>
        <fullName evidence="4">PEP-CTERM protein-sorting domain-containing protein</fullName>
    </recommendedName>
</protein>
<evidence type="ECO:0000313" key="3">
    <source>
        <dbReference type="Proteomes" id="UP001155241"/>
    </source>
</evidence>
<dbReference type="Proteomes" id="UP001155241">
    <property type="component" value="Unassembled WGS sequence"/>
</dbReference>
<dbReference type="Gene3D" id="1.10.1330.10">
    <property type="entry name" value="Dockerin domain"/>
    <property type="match status" value="1"/>
</dbReference>
<dbReference type="InterPro" id="IPR018247">
    <property type="entry name" value="EF_Hand_1_Ca_BS"/>
</dbReference>
<comment type="caution">
    <text evidence="2">The sequence shown here is derived from an EMBL/GenBank/DDBJ whole genome shotgun (WGS) entry which is preliminary data.</text>
</comment>
<evidence type="ECO:0000256" key="1">
    <source>
        <dbReference type="SAM" id="SignalP"/>
    </source>
</evidence>
<keyword evidence="3" id="KW-1185">Reference proteome</keyword>
<proteinExistence type="predicted"/>
<dbReference type="InterPro" id="IPR036439">
    <property type="entry name" value="Dockerin_dom_sf"/>
</dbReference>
<evidence type="ECO:0000313" key="2">
    <source>
        <dbReference type="EMBL" id="MCO6047972.1"/>
    </source>
</evidence>
<organism evidence="2 3">
    <name type="scientific">Aeoliella straminimaris</name>
    <dbReference type="NCBI Taxonomy" id="2954799"/>
    <lineage>
        <taxon>Bacteria</taxon>
        <taxon>Pseudomonadati</taxon>
        <taxon>Planctomycetota</taxon>
        <taxon>Planctomycetia</taxon>
        <taxon>Pirellulales</taxon>
        <taxon>Lacipirellulaceae</taxon>
        <taxon>Aeoliella</taxon>
    </lineage>
</organism>
<keyword evidence="1" id="KW-0732">Signal</keyword>
<name>A0A9X2FF23_9BACT</name>